<dbReference type="PANTHER" id="PTHR31893:SF5">
    <property type="entry name" value="TRANSMEMBRANE PROTEIN 151 HOMOLOG"/>
    <property type="match status" value="1"/>
</dbReference>
<comment type="similarity">
    <text evidence="2">Belongs to the TMEM151 family.</text>
</comment>
<dbReference type="EMBL" id="JABXBU010000015">
    <property type="protein sequence ID" value="KAF8786746.1"/>
    <property type="molecule type" value="Genomic_DNA"/>
</dbReference>
<organism evidence="8 9">
    <name type="scientific">Argiope bruennichi</name>
    <name type="common">Wasp spider</name>
    <name type="synonym">Aranea bruennichi</name>
    <dbReference type="NCBI Taxonomy" id="94029"/>
    <lineage>
        <taxon>Eukaryota</taxon>
        <taxon>Metazoa</taxon>
        <taxon>Ecdysozoa</taxon>
        <taxon>Arthropoda</taxon>
        <taxon>Chelicerata</taxon>
        <taxon>Arachnida</taxon>
        <taxon>Araneae</taxon>
        <taxon>Araneomorphae</taxon>
        <taxon>Entelegynae</taxon>
        <taxon>Araneoidea</taxon>
        <taxon>Araneidae</taxon>
        <taxon>Argiope</taxon>
    </lineage>
</organism>
<gene>
    <name evidence="8" type="ORF">HNY73_008424</name>
</gene>
<evidence type="ECO:0000256" key="1">
    <source>
        <dbReference type="ARBA" id="ARBA00004141"/>
    </source>
</evidence>
<accession>A0A8T0F6C7</accession>
<protein>
    <submittedName>
        <fullName evidence="8">Transmembrane protein 151B like protein</fullName>
    </submittedName>
</protein>
<keyword evidence="4 7" id="KW-1133">Transmembrane helix</keyword>
<evidence type="ECO:0000313" key="8">
    <source>
        <dbReference type="EMBL" id="KAF8786746.1"/>
    </source>
</evidence>
<feature type="region of interest" description="Disordered" evidence="6">
    <location>
        <begin position="471"/>
        <end position="495"/>
    </location>
</feature>
<dbReference type="GO" id="GO:0016020">
    <property type="term" value="C:membrane"/>
    <property type="evidence" value="ECO:0007669"/>
    <property type="project" value="UniProtKB-SubCell"/>
</dbReference>
<evidence type="ECO:0000256" key="5">
    <source>
        <dbReference type="ARBA" id="ARBA00023136"/>
    </source>
</evidence>
<keyword evidence="5 7" id="KW-0472">Membrane</keyword>
<keyword evidence="9" id="KW-1185">Reference proteome</keyword>
<dbReference type="Pfam" id="PF14857">
    <property type="entry name" value="TMEM151"/>
    <property type="match status" value="1"/>
</dbReference>
<comment type="caution">
    <text evidence="8">The sequence shown here is derived from an EMBL/GenBank/DDBJ whole genome shotgun (WGS) entry which is preliminary data.</text>
</comment>
<feature type="compositionally biased region" description="Polar residues" evidence="6">
    <location>
        <begin position="355"/>
        <end position="367"/>
    </location>
</feature>
<evidence type="ECO:0000313" key="9">
    <source>
        <dbReference type="Proteomes" id="UP000807504"/>
    </source>
</evidence>
<feature type="transmembrane region" description="Helical" evidence="7">
    <location>
        <begin position="79"/>
        <end position="97"/>
    </location>
</feature>
<feature type="compositionally biased region" description="Low complexity" evidence="6">
    <location>
        <begin position="374"/>
        <end position="383"/>
    </location>
</feature>
<feature type="transmembrane region" description="Helical" evidence="7">
    <location>
        <begin position="257"/>
        <end position="278"/>
    </location>
</feature>
<feature type="region of interest" description="Disordered" evidence="6">
    <location>
        <begin position="406"/>
        <end position="439"/>
    </location>
</feature>
<evidence type="ECO:0000256" key="6">
    <source>
        <dbReference type="SAM" id="MobiDB-lite"/>
    </source>
</evidence>
<dbReference type="Proteomes" id="UP000807504">
    <property type="component" value="Unassembled WGS sequence"/>
</dbReference>
<reference evidence="8" key="1">
    <citation type="journal article" date="2020" name="bioRxiv">
        <title>Chromosome-level reference genome of the European wasp spider Argiope bruennichi: a resource for studies on range expansion and evolutionary adaptation.</title>
        <authorList>
            <person name="Sheffer M.M."/>
            <person name="Hoppe A."/>
            <person name="Krehenwinkel H."/>
            <person name="Uhl G."/>
            <person name="Kuss A.W."/>
            <person name="Jensen L."/>
            <person name="Jensen C."/>
            <person name="Gillespie R.G."/>
            <person name="Hoff K.J."/>
            <person name="Prost S."/>
        </authorList>
    </citation>
    <scope>NUCLEOTIDE SEQUENCE</scope>
</reference>
<dbReference type="AlphaFoldDB" id="A0A8T0F6C7"/>
<feature type="region of interest" description="Disordered" evidence="6">
    <location>
        <begin position="44"/>
        <end position="74"/>
    </location>
</feature>
<keyword evidence="3 7" id="KW-0812">Transmembrane</keyword>
<evidence type="ECO:0000256" key="4">
    <source>
        <dbReference type="ARBA" id="ARBA00022989"/>
    </source>
</evidence>
<comment type="subcellular location">
    <subcellularLocation>
        <location evidence="1">Membrane</location>
        <topology evidence="1">Multi-pass membrane protein</topology>
    </subcellularLocation>
</comment>
<evidence type="ECO:0000256" key="7">
    <source>
        <dbReference type="SAM" id="Phobius"/>
    </source>
</evidence>
<name>A0A8T0F6C7_ARGBR</name>
<reference evidence="8" key="2">
    <citation type="submission" date="2020-06" db="EMBL/GenBank/DDBJ databases">
        <authorList>
            <person name="Sheffer M."/>
        </authorList>
    </citation>
    <scope>NUCLEOTIDE SEQUENCE</scope>
</reference>
<feature type="compositionally biased region" description="Low complexity" evidence="6">
    <location>
        <begin position="56"/>
        <end position="65"/>
    </location>
</feature>
<proteinExistence type="inferred from homology"/>
<dbReference type="PANTHER" id="PTHR31893">
    <property type="entry name" value="TRANSMEMBRANE PROTEIN 151 HOMOLOG"/>
    <property type="match status" value="1"/>
</dbReference>
<feature type="region of interest" description="Disordered" evidence="6">
    <location>
        <begin position="355"/>
        <end position="386"/>
    </location>
</feature>
<evidence type="ECO:0000256" key="3">
    <source>
        <dbReference type="ARBA" id="ARBA00022692"/>
    </source>
</evidence>
<dbReference type="InterPro" id="IPR026767">
    <property type="entry name" value="Tmem151"/>
</dbReference>
<evidence type="ECO:0000256" key="2">
    <source>
        <dbReference type="ARBA" id="ARBA00009583"/>
    </source>
</evidence>
<sequence length="495" mass="56716">MDSSIDYPLYSVSTSREASLCKSLRRDAHIKCLVLTPPDHRLLGRPGVVPVRPRHASSSSTSTASPSPPAGRHSPCEEGYVFIPLAFMAMLYLVYLVRMLALHHQDGVDSSFVYEHIQQMRETQPVIWWKAVCYHYVRRTRHVTRYRNGDAYTTTQVYYERVNSHGSGASFAYTNCGVKDISKKLIDLEKHPATKIRFSKGFAFANLDAANEFDEQRRRFFHENERLDDYMEMCEGLDLVGVNFQEHMVAFAEPHRLPWYVSHMIFWIFSLFLLSWPLRVLIQYKTAYVHYQVNKLFGVNYLTPSSEAQIVGHMSRGTTIDSSEFERQIINNNTIAPSYSESLLLRSSSSFMEQNRTQTQVQITAPETNLAPPSRSSSSRRFSTTGIPVSISRSSLQNGRVVYYVSPLEDTNNENSSRRPAEDGTTTSEIPPPPSYDDALRHCRPLFLPLRRSITDRDIQRRLPLVFVHQSHQRDTLPLGDHIEENEPETVQTSL</sequence>